<accession>A0ACB9HBP2</accession>
<dbReference type="EMBL" id="CM042009">
    <property type="protein sequence ID" value="KAI3792700.1"/>
    <property type="molecule type" value="Genomic_DNA"/>
</dbReference>
<dbReference type="Proteomes" id="UP001055811">
    <property type="component" value="Linkage Group LG01"/>
</dbReference>
<sequence length="416" mass="47543">MVVVQVRGLSSAKRLYQSIWYQSSRTITSRRLMQDPISRMKTTLDSKMVGKSGIENLDLSWDSLLTSIHSSAPHKAQLILEQGLEKLQKENEKNRDIYLELIHLCGKIQNAQTAMRVFTLMENQGLKPTSIILNALISAHVSSGNLITALSIFQTMQNSEDYKPTSHTYNLLISAFANHGNSKAMLAWYEAKMASGFSPDLDMYESLILGCIKLKRFEDAIRFYEEMLPQIKPNTSILYNILVGLCERKDLVKIRGFLKSILDHKLEINGCMINKLVGFYCELELVKELEWVLVVLQEKNTDLDFDVVSEIHNGLIRVYAKLDRLDDLEYCIGRMLKDGVSFRSHKDVEMVVCSYFRKGAYDRLEVFLEFIKKSHKVARSTYELLVAGYRRGGLYEKVDLVIKDLEIVGEGESTLL</sequence>
<reference evidence="1 2" key="2">
    <citation type="journal article" date="2022" name="Mol. Ecol. Resour.">
        <title>The genomes of chicory, endive, great burdock and yacon provide insights into Asteraceae paleo-polyploidization history and plant inulin production.</title>
        <authorList>
            <person name="Fan W."/>
            <person name="Wang S."/>
            <person name="Wang H."/>
            <person name="Wang A."/>
            <person name="Jiang F."/>
            <person name="Liu H."/>
            <person name="Zhao H."/>
            <person name="Xu D."/>
            <person name="Zhang Y."/>
        </authorList>
    </citation>
    <scope>NUCLEOTIDE SEQUENCE [LARGE SCALE GENOMIC DNA]</scope>
    <source>
        <strain evidence="2">cv. Punajuju</strain>
        <tissue evidence="1">Leaves</tissue>
    </source>
</reference>
<evidence type="ECO:0000313" key="2">
    <source>
        <dbReference type="Proteomes" id="UP001055811"/>
    </source>
</evidence>
<protein>
    <submittedName>
        <fullName evidence="1">Uncharacterized protein</fullName>
    </submittedName>
</protein>
<gene>
    <name evidence="1" type="ORF">L2E82_06588</name>
</gene>
<comment type="caution">
    <text evidence="1">The sequence shown here is derived from an EMBL/GenBank/DDBJ whole genome shotgun (WGS) entry which is preliminary data.</text>
</comment>
<name>A0ACB9HBP2_CICIN</name>
<reference evidence="2" key="1">
    <citation type="journal article" date="2022" name="Mol. Ecol. Resour.">
        <title>The genomes of chicory, endive, great burdock and yacon provide insights into Asteraceae palaeo-polyploidization history and plant inulin production.</title>
        <authorList>
            <person name="Fan W."/>
            <person name="Wang S."/>
            <person name="Wang H."/>
            <person name="Wang A."/>
            <person name="Jiang F."/>
            <person name="Liu H."/>
            <person name="Zhao H."/>
            <person name="Xu D."/>
            <person name="Zhang Y."/>
        </authorList>
    </citation>
    <scope>NUCLEOTIDE SEQUENCE [LARGE SCALE GENOMIC DNA]</scope>
    <source>
        <strain evidence="2">cv. Punajuju</strain>
    </source>
</reference>
<keyword evidence="2" id="KW-1185">Reference proteome</keyword>
<proteinExistence type="predicted"/>
<evidence type="ECO:0000313" key="1">
    <source>
        <dbReference type="EMBL" id="KAI3792700.1"/>
    </source>
</evidence>
<organism evidence="1 2">
    <name type="scientific">Cichorium intybus</name>
    <name type="common">Chicory</name>
    <dbReference type="NCBI Taxonomy" id="13427"/>
    <lineage>
        <taxon>Eukaryota</taxon>
        <taxon>Viridiplantae</taxon>
        <taxon>Streptophyta</taxon>
        <taxon>Embryophyta</taxon>
        <taxon>Tracheophyta</taxon>
        <taxon>Spermatophyta</taxon>
        <taxon>Magnoliopsida</taxon>
        <taxon>eudicotyledons</taxon>
        <taxon>Gunneridae</taxon>
        <taxon>Pentapetalae</taxon>
        <taxon>asterids</taxon>
        <taxon>campanulids</taxon>
        <taxon>Asterales</taxon>
        <taxon>Asteraceae</taxon>
        <taxon>Cichorioideae</taxon>
        <taxon>Cichorieae</taxon>
        <taxon>Cichoriinae</taxon>
        <taxon>Cichorium</taxon>
    </lineage>
</organism>